<dbReference type="OrthoDB" id="9806430at2"/>
<feature type="domain" description="Glycosyl transferase family 3" evidence="3">
    <location>
        <begin position="60"/>
        <end position="305"/>
    </location>
</feature>
<sequence length="315" mass="34873">MKSFSESLDFFDAMLSGKLSEQDIENSLIEMSQQKEDPACVAALAKAMLKNARLIDYSGNCIDIVGTGGDNSNSFNISTAASIVCSLHVKVAKHGNKAVSSLSGAADILEALGVKIEQEKEEIIENLEKKNFAFLFAPHWHPKLKPIMPIRKKIGKRTIFNLVGPLCNPINPAYKMIGVFSKEYLPVYLEAVDILDFQNVVLVASDMDEVSLSDVTLCYQKKGPYIKKFEFDPREFSIYAPKDSVKGFDAKTNAKILKEVFLGEHDVLSDAIAINCAFAYLVAGVEDNLKQGFLLAKEAIKNRKAYDKLMEITND</sequence>
<dbReference type="GO" id="GO:0004048">
    <property type="term" value="F:anthranilate phosphoribosyltransferase activity"/>
    <property type="evidence" value="ECO:0007669"/>
    <property type="project" value="InterPro"/>
</dbReference>
<evidence type="ECO:0000313" key="5">
    <source>
        <dbReference type="Proteomes" id="UP000199411"/>
    </source>
</evidence>
<keyword evidence="2 4" id="KW-0808">Transferase</keyword>
<evidence type="ECO:0000256" key="2">
    <source>
        <dbReference type="ARBA" id="ARBA00022679"/>
    </source>
</evidence>
<accession>A0A1G6IAA0</accession>
<evidence type="ECO:0000256" key="1">
    <source>
        <dbReference type="ARBA" id="ARBA00022676"/>
    </source>
</evidence>
<dbReference type="Pfam" id="PF00591">
    <property type="entry name" value="Glycos_transf_3"/>
    <property type="match status" value="1"/>
</dbReference>
<name>A0A1G6IAA0_9BACT</name>
<keyword evidence="1 4" id="KW-0328">Glycosyltransferase</keyword>
<keyword evidence="5" id="KW-1185">Reference proteome</keyword>
<dbReference type="InterPro" id="IPR005940">
    <property type="entry name" value="Anthranilate_Pribosyl_Tfrase"/>
</dbReference>
<dbReference type="Gene3D" id="3.40.1030.10">
    <property type="entry name" value="Nucleoside phosphorylase/phosphoribosyltransferase catalytic domain"/>
    <property type="match status" value="1"/>
</dbReference>
<dbReference type="Proteomes" id="UP000199411">
    <property type="component" value="Unassembled WGS sequence"/>
</dbReference>
<evidence type="ECO:0000313" key="4">
    <source>
        <dbReference type="EMBL" id="SDC02676.1"/>
    </source>
</evidence>
<dbReference type="AlphaFoldDB" id="A0A1G6IAA0"/>
<dbReference type="InterPro" id="IPR000312">
    <property type="entry name" value="Glycosyl_Trfase_fam3"/>
</dbReference>
<dbReference type="InterPro" id="IPR035902">
    <property type="entry name" value="Nuc_phospho_transferase"/>
</dbReference>
<organism evidence="4 5">
    <name type="scientific">Desulfurella multipotens</name>
    <dbReference type="NCBI Taxonomy" id="79269"/>
    <lineage>
        <taxon>Bacteria</taxon>
        <taxon>Pseudomonadati</taxon>
        <taxon>Campylobacterota</taxon>
        <taxon>Desulfurellia</taxon>
        <taxon>Desulfurellales</taxon>
        <taxon>Desulfurellaceae</taxon>
        <taxon>Desulfurella</taxon>
    </lineage>
</organism>
<dbReference type="SUPFAM" id="SSF52418">
    <property type="entry name" value="Nucleoside phosphorylase/phosphoribosyltransferase catalytic domain"/>
    <property type="match status" value="1"/>
</dbReference>
<reference evidence="5" key="1">
    <citation type="submission" date="2016-10" db="EMBL/GenBank/DDBJ databases">
        <authorList>
            <person name="Varghese N."/>
            <person name="Submissions S."/>
        </authorList>
    </citation>
    <scope>NUCLEOTIDE SEQUENCE [LARGE SCALE GENOMIC DNA]</scope>
    <source>
        <strain evidence="5">DSM 8415</strain>
    </source>
</reference>
<dbReference type="GO" id="GO:0005829">
    <property type="term" value="C:cytosol"/>
    <property type="evidence" value="ECO:0007669"/>
    <property type="project" value="TreeGrafter"/>
</dbReference>
<evidence type="ECO:0000259" key="3">
    <source>
        <dbReference type="Pfam" id="PF00591"/>
    </source>
</evidence>
<proteinExistence type="predicted"/>
<dbReference type="EMBL" id="FMYU01000001">
    <property type="protein sequence ID" value="SDC02676.1"/>
    <property type="molecule type" value="Genomic_DNA"/>
</dbReference>
<dbReference type="GO" id="GO:0000162">
    <property type="term" value="P:L-tryptophan biosynthetic process"/>
    <property type="evidence" value="ECO:0007669"/>
    <property type="project" value="InterPro"/>
</dbReference>
<dbReference type="PANTHER" id="PTHR43285:SF2">
    <property type="entry name" value="ANTHRANILATE PHOSPHORIBOSYLTRANSFERASE"/>
    <property type="match status" value="1"/>
</dbReference>
<dbReference type="RefSeq" id="WP_025392601.1">
    <property type="nucleotide sequence ID" value="NZ_FMYU01000001.1"/>
</dbReference>
<dbReference type="NCBIfam" id="TIGR01245">
    <property type="entry name" value="trpD"/>
    <property type="match status" value="1"/>
</dbReference>
<gene>
    <name evidence="4" type="ORF">SAMN05660835_00242</name>
</gene>
<protein>
    <submittedName>
        <fullName evidence="4">Anthranilate phosphoribosyltransferase</fullName>
    </submittedName>
</protein>
<dbReference type="Gene3D" id="1.20.970.10">
    <property type="entry name" value="Transferase, Pyrimidine Nucleoside Phosphorylase, Chain C"/>
    <property type="match status" value="1"/>
</dbReference>
<dbReference type="PANTHER" id="PTHR43285">
    <property type="entry name" value="ANTHRANILATE PHOSPHORIBOSYLTRANSFERASE"/>
    <property type="match status" value="1"/>
</dbReference>